<dbReference type="SUPFAM" id="SSF47413">
    <property type="entry name" value="lambda repressor-like DNA-binding domains"/>
    <property type="match status" value="1"/>
</dbReference>
<name>A0A223N103_9VIBR</name>
<comment type="similarity">
    <text evidence="1">Belongs to the short-chain fatty acyl-CoA assimilation regulator (ScfR) family.</text>
</comment>
<dbReference type="Pfam" id="PF06114">
    <property type="entry name" value="Peptidase_M78"/>
    <property type="match status" value="1"/>
</dbReference>
<organism evidence="3 4">
    <name type="scientific">Vibrio qinghaiensis</name>
    <dbReference type="NCBI Taxonomy" id="2025808"/>
    <lineage>
        <taxon>Bacteria</taxon>
        <taxon>Pseudomonadati</taxon>
        <taxon>Pseudomonadota</taxon>
        <taxon>Gammaproteobacteria</taxon>
        <taxon>Vibrionales</taxon>
        <taxon>Vibrionaceae</taxon>
        <taxon>Vibrio</taxon>
    </lineage>
</organism>
<sequence length="400" mass="45466">MSHIRLIKSAHDHESALMRLMSLMDLDPQPGSAESDEMDVLALLIEKFEEDYFPISKPDPIEAIKFRMEQQGLKNRDLIPFIGSAPKVSEILNGTRSLSLNMIRKLSSGLGISADVLIQLPEQKHAIQREVDWQAFPIAEMRKRGYFDSFNGSLQELKEYAAEALSDFIGSVKSGFNLQPALLRASSHLRTNDKETDPYALWAWQIRVLQKAAEQKLPCQYRASTVNLEWMQNISKLSWLESGPLLAIEFLNKSGIHVIIEPHLPKTYLDGAVCMSIDGNPIIALTLRHNRLDSFWFSLMHEMAHIALHLDGNENWYLDDLDAQGVDEIEKQADDMAREALIPQSIWCRSSLSSAEEVRELAKELQISPCIVAGRVRFESGDHKKFGSLFRDKISDYFQR</sequence>
<accession>A0A223N103</accession>
<dbReference type="PANTHER" id="PTHR40455">
    <property type="entry name" value="ANTITOXIN HIGA"/>
    <property type="match status" value="1"/>
</dbReference>
<dbReference type="RefSeq" id="WP_094500705.1">
    <property type="nucleotide sequence ID" value="NZ_CAWNHI010000001.1"/>
</dbReference>
<evidence type="ECO:0000313" key="3">
    <source>
        <dbReference type="EMBL" id="ASU23397.1"/>
    </source>
</evidence>
<dbReference type="PANTHER" id="PTHR40455:SF1">
    <property type="entry name" value="ANTITOXIN HIGA"/>
    <property type="match status" value="1"/>
</dbReference>
<evidence type="ECO:0000313" key="4">
    <source>
        <dbReference type="Proteomes" id="UP000215148"/>
    </source>
</evidence>
<keyword evidence="4" id="KW-1185">Reference proteome</keyword>
<dbReference type="InterPro" id="IPR039060">
    <property type="entry name" value="Antitox_HigA"/>
</dbReference>
<proteinExistence type="inferred from homology"/>
<reference evidence="3 4" key="1">
    <citation type="submission" date="2017-08" db="EMBL/GenBank/DDBJ databases">
        <title>The Vibrio qinghaiensis sp.-Q67 is a luminous bacteria isolated firstly from Qinghai lake, Qinghai province, China, which has been proved to be very sensitive to detect environmental and food pollutants. Therefore, complete genome analysis of V. qinghaiensis sp.-Q67 highlights the potential application of this strain on detection of hazards in the contaminated environments.</title>
        <authorList>
            <person name="Gong L."/>
        </authorList>
    </citation>
    <scope>NUCLEOTIDE SEQUENCE [LARGE SCALE GENOMIC DNA]</scope>
    <source>
        <strain evidence="3 4">Q67</strain>
    </source>
</reference>
<dbReference type="InterPro" id="IPR001387">
    <property type="entry name" value="Cro/C1-type_HTH"/>
</dbReference>
<dbReference type="GO" id="GO:0001046">
    <property type="term" value="F:core promoter sequence-specific DNA binding"/>
    <property type="evidence" value="ECO:0007669"/>
    <property type="project" value="TreeGrafter"/>
</dbReference>
<dbReference type="Proteomes" id="UP000215148">
    <property type="component" value="Chromosome 1"/>
</dbReference>
<gene>
    <name evidence="3" type="ORF">CCZ37_12690</name>
</gene>
<dbReference type="InterPro" id="IPR010359">
    <property type="entry name" value="IrrE_HExxH"/>
</dbReference>
<dbReference type="InterPro" id="IPR010982">
    <property type="entry name" value="Lambda_DNA-bd_dom_sf"/>
</dbReference>
<dbReference type="EMBL" id="CP022741">
    <property type="protein sequence ID" value="ASU23397.1"/>
    <property type="molecule type" value="Genomic_DNA"/>
</dbReference>
<dbReference type="KEGG" id="vqi:CCZ37_12690"/>
<dbReference type="GO" id="GO:0006355">
    <property type="term" value="P:regulation of DNA-templated transcription"/>
    <property type="evidence" value="ECO:0007669"/>
    <property type="project" value="InterPro"/>
</dbReference>
<dbReference type="PROSITE" id="PS50943">
    <property type="entry name" value="HTH_CROC1"/>
    <property type="match status" value="1"/>
</dbReference>
<dbReference type="AlphaFoldDB" id="A0A223N103"/>
<evidence type="ECO:0000259" key="2">
    <source>
        <dbReference type="PROSITE" id="PS50943"/>
    </source>
</evidence>
<dbReference type="Gene3D" id="1.10.260.40">
    <property type="entry name" value="lambda repressor-like DNA-binding domains"/>
    <property type="match status" value="1"/>
</dbReference>
<feature type="domain" description="HTH cro/C1-type" evidence="2">
    <location>
        <begin position="88"/>
        <end position="117"/>
    </location>
</feature>
<evidence type="ECO:0000256" key="1">
    <source>
        <dbReference type="ARBA" id="ARBA00007227"/>
    </source>
</evidence>
<dbReference type="CDD" id="cd00093">
    <property type="entry name" value="HTH_XRE"/>
    <property type="match status" value="1"/>
</dbReference>
<protein>
    <submittedName>
        <fullName evidence="3">Plasmid stabilization protein</fullName>
    </submittedName>
</protein>